<dbReference type="GO" id="GO:0005840">
    <property type="term" value="C:ribosome"/>
    <property type="evidence" value="ECO:0007669"/>
    <property type="project" value="UniProtKB-KW"/>
</dbReference>
<evidence type="ECO:0000313" key="7">
    <source>
        <dbReference type="EMBL" id="RMA97556.1"/>
    </source>
</evidence>
<comment type="function">
    <text evidence="4 6">Binds together with bS18 to 16S ribosomal RNA.</text>
</comment>
<evidence type="ECO:0000256" key="2">
    <source>
        <dbReference type="ARBA" id="ARBA00022980"/>
    </source>
</evidence>
<dbReference type="EMBL" id="REFO01000010">
    <property type="protein sequence ID" value="RMA97556.1"/>
    <property type="molecule type" value="Genomic_DNA"/>
</dbReference>
<dbReference type="CDD" id="cd00473">
    <property type="entry name" value="bS6"/>
    <property type="match status" value="1"/>
</dbReference>
<evidence type="ECO:0000313" key="8">
    <source>
        <dbReference type="Proteomes" id="UP000280842"/>
    </source>
</evidence>
<accession>A0A3M0BLT9</accession>
<comment type="caution">
    <text evidence="7">The sequence shown here is derived from an EMBL/GenBank/DDBJ whole genome shotgun (WGS) entry which is preliminary data.</text>
</comment>
<dbReference type="AlphaFoldDB" id="A0A3M0BLT9"/>
<dbReference type="NCBIfam" id="TIGR00166">
    <property type="entry name" value="S6"/>
    <property type="match status" value="1"/>
</dbReference>
<evidence type="ECO:0000256" key="4">
    <source>
        <dbReference type="ARBA" id="ARBA00035104"/>
    </source>
</evidence>
<gene>
    <name evidence="6" type="primary">rpsF</name>
    <name evidence="7" type="ORF">CLV39_0172</name>
</gene>
<dbReference type="GO" id="GO:0005737">
    <property type="term" value="C:cytoplasm"/>
    <property type="evidence" value="ECO:0007669"/>
    <property type="project" value="UniProtKB-ARBA"/>
</dbReference>
<dbReference type="Proteomes" id="UP000280842">
    <property type="component" value="Unassembled WGS sequence"/>
</dbReference>
<dbReference type="GO" id="GO:0070181">
    <property type="term" value="F:small ribosomal subunit rRNA binding"/>
    <property type="evidence" value="ECO:0007669"/>
    <property type="project" value="TreeGrafter"/>
</dbReference>
<dbReference type="HAMAP" id="MF_00360">
    <property type="entry name" value="Ribosomal_bS6"/>
    <property type="match status" value="1"/>
</dbReference>
<sequence>MRYYELVFAVKPTLTEEELKKVLEGVKNLITSNEGEIYKEEDWGRKELAYPIENFRNANYYIINYKTENTQLPVKLEGNLRINENIIRFLNFKIKPPKEEQTAA</sequence>
<keyword evidence="8" id="KW-1185">Reference proteome</keyword>
<keyword evidence="3 6" id="KW-0687">Ribonucleoprotein</keyword>
<dbReference type="PANTHER" id="PTHR21011">
    <property type="entry name" value="MITOCHONDRIAL 28S RIBOSOMAL PROTEIN S6"/>
    <property type="match status" value="1"/>
</dbReference>
<reference evidence="7 8" key="1">
    <citation type="submission" date="2018-10" db="EMBL/GenBank/DDBJ databases">
        <title>Genomic Encyclopedia of Archaeal and Bacterial Type Strains, Phase II (KMG-II): from individual species to whole genera.</title>
        <authorList>
            <person name="Goeker M."/>
        </authorList>
    </citation>
    <scope>NUCLEOTIDE SEQUENCE [LARGE SCALE GENOMIC DNA]</scope>
    <source>
        <strain evidence="7 8">VM1</strain>
    </source>
</reference>
<dbReference type="InterPro" id="IPR000529">
    <property type="entry name" value="Ribosomal_bS6"/>
</dbReference>
<dbReference type="InterPro" id="IPR014717">
    <property type="entry name" value="Transl_elong_EF1B/ribsomal_bS6"/>
</dbReference>
<dbReference type="InterPro" id="IPR020814">
    <property type="entry name" value="Ribosomal_S6_plastid/chlpt"/>
</dbReference>
<dbReference type="Gene3D" id="3.30.70.60">
    <property type="match status" value="1"/>
</dbReference>
<dbReference type="InterPro" id="IPR035980">
    <property type="entry name" value="Ribosomal_bS6_sf"/>
</dbReference>
<keyword evidence="2 6" id="KW-0689">Ribosomal protein</keyword>
<keyword evidence="6" id="KW-0694">RNA-binding</keyword>
<dbReference type="SUPFAM" id="SSF54995">
    <property type="entry name" value="Ribosomal protein S6"/>
    <property type="match status" value="1"/>
</dbReference>
<dbReference type="OrthoDB" id="9812702at2"/>
<dbReference type="GO" id="GO:0003735">
    <property type="term" value="F:structural constituent of ribosome"/>
    <property type="evidence" value="ECO:0007669"/>
    <property type="project" value="InterPro"/>
</dbReference>
<evidence type="ECO:0000256" key="3">
    <source>
        <dbReference type="ARBA" id="ARBA00023274"/>
    </source>
</evidence>
<dbReference type="PANTHER" id="PTHR21011:SF1">
    <property type="entry name" value="SMALL RIBOSOMAL SUBUNIT PROTEIN BS6M"/>
    <property type="match status" value="1"/>
</dbReference>
<comment type="similarity">
    <text evidence="1 6">Belongs to the bacterial ribosomal protein bS6 family.</text>
</comment>
<evidence type="ECO:0000256" key="5">
    <source>
        <dbReference type="ARBA" id="ARBA00035294"/>
    </source>
</evidence>
<evidence type="ECO:0000256" key="1">
    <source>
        <dbReference type="ARBA" id="ARBA00009512"/>
    </source>
</evidence>
<dbReference type="GO" id="GO:0006412">
    <property type="term" value="P:translation"/>
    <property type="evidence" value="ECO:0007669"/>
    <property type="project" value="UniProtKB-UniRule"/>
</dbReference>
<evidence type="ECO:0000256" key="6">
    <source>
        <dbReference type="HAMAP-Rule" id="MF_00360"/>
    </source>
</evidence>
<organism evidence="7 8">
    <name type="scientific">Hydrogenothermus marinus</name>
    <dbReference type="NCBI Taxonomy" id="133270"/>
    <lineage>
        <taxon>Bacteria</taxon>
        <taxon>Pseudomonadati</taxon>
        <taxon>Aquificota</taxon>
        <taxon>Aquificia</taxon>
        <taxon>Aquificales</taxon>
        <taxon>Hydrogenothermaceae</taxon>
        <taxon>Hydrogenothermus</taxon>
    </lineage>
</organism>
<dbReference type="GO" id="GO:1990904">
    <property type="term" value="C:ribonucleoprotein complex"/>
    <property type="evidence" value="ECO:0007669"/>
    <property type="project" value="UniProtKB-KW"/>
</dbReference>
<dbReference type="Pfam" id="PF01250">
    <property type="entry name" value="Ribosomal_S6"/>
    <property type="match status" value="1"/>
</dbReference>
<keyword evidence="6" id="KW-0699">rRNA-binding</keyword>
<name>A0A3M0BLT9_9AQUI</name>
<protein>
    <recommendedName>
        <fullName evidence="5 6">Small ribosomal subunit protein bS6</fullName>
    </recommendedName>
</protein>
<proteinExistence type="inferred from homology"/>